<keyword evidence="6" id="KW-0139">CF(1)</keyword>
<dbReference type="Pfam" id="PF02823">
    <property type="entry name" value="ATP-synt_DE_N"/>
    <property type="match status" value="1"/>
</dbReference>
<comment type="caution">
    <text evidence="9">The sequence shown here is derived from an EMBL/GenBank/DDBJ whole genome shotgun (WGS) entry which is preliminary data.</text>
</comment>
<evidence type="ECO:0000256" key="4">
    <source>
        <dbReference type="ARBA" id="ARBA00023065"/>
    </source>
</evidence>
<reference evidence="10" key="1">
    <citation type="journal article" date="2019" name="Int. J. Syst. Evol. Microbiol.">
        <title>The Global Catalogue of Microorganisms (GCM) 10K type strain sequencing project: providing services to taxonomists for standard genome sequencing and annotation.</title>
        <authorList>
            <consortium name="The Broad Institute Genomics Platform"/>
            <consortium name="The Broad Institute Genome Sequencing Center for Infectious Disease"/>
            <person name="Wu L."/>
            <person name="Ma J."/>
        </authorList>
    </citation>
    <scope>NUCLEOTIDE SEQUENCE [LARGE SCALE GENOMIC DNA]</scope>
    <source>
        <strain evidence="10">TISTR 1511</strain>
    </source>
</reference>
<keyword evidence="7" id="KW-0066">ATP synthesis</keyword>
<dbReference type="Proteomes" id="UP001597453">
    <property type="component" value="Unassembled WGS sequence"/>
</dbReference>
<evidence type="ECO:0000259" key="8">
    <source>
        <dbReference type="Pfam" id="PF02823"/>
    </source>
</evidence>
<dbReference type="Gene3D" id="2.60.15.10">
    <property type="entry name" value="F0F1 ATP synthase delta/epsilon subunit, N-terminal"/>
    <property type="match status" value="1"/>
</dbReference>
<evidence type="ECO:0000256" key="6">
    <source>
        <dbReference type="ARBA" id="ARBA00023196"/>
    </source>
</evidence>
<dbReference type="RefSeq" id="WP_066054685.1">
    <property type="nucleotide sequence ID" value="NZ_JBHUNF010000001.1"/>
</dbReference>
<dbReference type="InterPro" id="IPR036771">
    <property type="entry name" value="ATPsynth_dsu/esu_N"/>
</dbReference>
<comment type="similarity">
    <text evidence="2">Belongs to the ATPase epsilon chain family.</text>
</comment>
<evidence type="ECO:0000256" key="5">
    <source>
        <dbReference type="ARBA" id="ARBA00023136"/>
    </source>
</evidence>
<dbReference type="CDD" id="cd12152">
    <property type="entry name" value="F1-ATPase_delta"/>
    <property type="match status" value="1"/>
</dbReference>
<evidence type="ECO:0000256" key="7">
    <source>
        <dbReference type="ARBA" id="ARBA00023310"/>
    </source>
</evidence>
<dbReference type="EMBL" id="JBHUNF010000001">
    <property type="protein sequence ID" value="MFD2674063.1"/>
    <property type="molecule type" value="Genomic_DNA"/>
</dbReference>
<sequence>MAAGSNTQLLNVTVASADAAVWSGQAKQVVAKTSEGSIGIRPGHTPMLASLAHGEVRVTTADGEVITADASDGFLSVSEDLVTVVAGEATIEA</sequence>
<feature type="domain" description="ATP synthase F1 complex delta/epsilon subunit N-terminal" evidence="8">
    <location>
        <begin position="10"/>
        <end position="89"/>
    </location>
</feature>
<keyword evidence="3" id="KW-0813">Transport</keyword>
<evidence type="ECO:0000313" key="10">
    <source>
        <dbReference type="Proteomes" id="UP001597453"/>
    </source>
</evidence>
<protein>
    <submittedName>
        <fullName evidence="9">F0F1 ATP synthase subunit epsilon</fullName>
    </submittedName>
</protein>
<accession>A0ABW5RGI7</accession>
<dbReference type="InterPro" id="IPR020546">
    <property type="entry name" value="ATP_synth_F1_dsu/esu_N"/>
</dbReference>
<name>A0ABW5RGI7_9MICO</name>
<dbReference type="PANTHER" id="PTHR13822">
    <property type="entry name" value="ATP SYNTHASE DELTA/EPSILON CHAIN"/>
    <property type="match status" value="1"/>
</dbReference>
<keyword evidence="10" id="KW-1185">Reference proteome</keyword>
<dbReference type="InterPro" id="IPR001469">
    <property type="entry name" value="ATP_synth_F1_dsu/esu"/>
</dbReference>
<organism evidence="9 10">
    <name type="scientific">Gulosibacter bifidus</name>
    <dbReference type="NCBI Taxonomy" id="272239"/>
    <lineage>
        <taxon>Bacteria</taxon>
        <taxon>Bacillati</taxon>
        <taxon>Actinomycetota</taxon>
        <taxon>Actinomycetes</taxon>
        <taxon>Micrococcales</taxon>
        <taxon>Microbacteriaceae</taxon>
        <taxon>Gulosibacter</taxon>
    </lineage>
</organism>
<evidence type="ECO:0000313" key="9">
    <source>
        <dbReference type="EMBL" id="MFD2674063.1"/>
    </source>
</evidence>
<dbReference type="PANTHER" id="PTHR13822:SF10">
    <property type="entry name" value="ATP SYNTHASE EPSILON CHAIN, CHLOROPLASTIC"/>
    <property type="match status" value="1"/>
</dbReference>
<keyword evidence="5" id="KW-0472">Membrane</keyword>
<keyword evidence="4" id="KW-0406">Ion transport</keyword>
<dbReference type="NCBIfam" id="NF009977">
    <property type="entry name" value="PRK13442.1"/>
    <property type="match status" value="1"/>
</dbReference>
<gene>
    <name evidence="9" type="ORF">ACFSUQ_01915</name>
</gene>
<comment type="subcellular location">
    <subcellularLocation>
        <location evidence="1">Cell membrane</location>
        <topology evidence="1">Peripheral membrane protein</topology>
    </subcellularLocation>
</comment>
<evidence type="ECO:0000256" key="2">
    <source>
        <dbReference type="ARBA" id="ARBA00005712"/>
    </source>
</evidence>
<evidence type="ECO:0000256" key="3">
    <source>
        <dbReference type="ARBA" id="ARBA00022448"/>
    </source>
</evidence>
<evidence type="ECO:0000256" key="1">
    <source>
        <dbReference type="ARBA" id="ARBA00004202"/>
    </source>
</evidence>
<proteinExistence type="inferred from homology"/>
<dbReference type="SUPFAM" id="SSF51344">
    <property type="entry name" value="Epsilon subunit of F1F0-ATP synthase N-terminal domain"/>
    <property type="match status" value="1"/>
</dbReference>